<keyword evidence="3" id="KW-1185">Reference proteome</keyword>
<dbReference type="EMBL" id="MU863925">
    <property type="protein sequence ID" value="KAK4199973.1"/>
    <property type="molecule type" value="Genomic_DNA"/>
</dbReference>
<feature type="compositionally biased region" description="Low complexity" evidence="1">
    <location>
        <begin position="53"/>
        <end position="64"/>
    </location>
</feature>
<proteinExistence type="predicted"/>
<evidence type="ECO:0000256" key="1">
    <source>
        <dbReference type="SAM" id="MobiDB-lite"/>
    </source>
</evidence>
<reference evidence="2" key="1">
    <citation type="journal article" date="2023" name="Mol. Phylogenet. Evol.">
        <title>Genome-scale phylogeny and comparative genomics of the fungal order Sordariales.</title>
        <authorList>
            <person name="Hensen N."/>
            <person name="Bonometti L."/>
            <person name="Westerberg I."/>
            <person name="Brannstrom I.O."/>
            <person name="Guillou S."/>
            <person name="Cros-Aarteil S."/>
            <person name="Calhoun S."/>
            <person name="Haridas S."/>
            <person name="Kuo A."/>
            <person name="Mondo S."/>
            <person name="Pangilinan J."/>
            <person name="Riley R."/>
            <person name="LaButti K."/>
            <person name="Andreopoulos B."/>
            <person name="Lipzen A."/>
            <person name="Chen C."/>
            <person name="Yan M."/>
            <person name="Daum C."/>
            <person name="Ng V."/>
            <person name="Clum A."/>
            <person name="Steindorff A."/>
            <person name="Ohm R.A."/>
            <person name="Martin F."/>
            <person name="Silar P."/>
            <person name="Natvig D.O."/>
            <person name="Lalanne C."/>
            <person name="Gautier V."/>
            <person name="Ament-Velasquez S.L."/>
            <person name="Kruys A."/>
            <person name="Hutchinson M.I."/>
            <person name="Powell A.J."/>
            <person name="Barry K."/>
            <person name="Miller A.N."/>
            <person name="Grigoriev I.V."/>
            <person name="Debuchy R."/>
            <person name="Gladieux P."/>
            <person name="Hiltunen Thoren M."/>
            <person name="Johannesson H."/>
        </authorList>
    </citation>
    <scope>NUCLEOTIDE SEQUENCE</scope>
    <source>
        <strain evidence="2">CBS 315.58</strain>
    </source>
</reference>
<feature type="compositionally biased region" description="Polar residues" evidence="1">
    <location>
        <begin position="65"/>
        <end position="76"/>
    </location>
</feature>
<protein>
    <submittedName>
        <fullName evidence="2">Uncharacterized protein</fullName>
    </submittedName>
</protein>
<accession>A0AAN7AUM0</accession>
<gene>
    <name evidence="2" type="ORF">QBC40DRAFT_76859</name>
</gene>
<dbReference type="AlphaFoldDB" id="A0AAN7AUM0"/>
<evidence type="ECO:0000313" key="3">
    <source>
        <dbReference type="Proteomes" id="UP001303160"/>
    </source>
</evidence>
<name>A0AAN7AUM0_9PEZI</name>
<organism evidence="2 3">
    <name type="scientific">Triangularia verruculosa</name>
    <dbReference type="NCBI Taxonomy" id="2587418"/>
    <lineage>
        <taxon>Eukaryota</taxon>
        <taxon>Fungi</taxon>
        <taxon>Dikarya</taxon>
        <taxon>Ascomycota</taxon>
        <taxon>Pezizomycotina</taxon>
        <taxon>Sordariomycetes</taxon>
        <taxon>Sordariomycetidae</taxon>
        <taxon>Sordariales</taxon>
        <taxon>Podosporaceae</taxon>
        <taxon>Triangularia</taxon>
    </lineage>
</organism>
<evidence type="ECO:0000313" key="2">
    <source>
        <dbReference type="EMBL" id="KAK4199973.1"/>
    </source>
</evidence>
<dbReference type="Proteomes" id="UP001303160">
    <property type="component" value="Unassembled WGS sequence"/>
</dbReference>
<feature type="compositionally biased region" description="Basic and acidic residues" evidence="1">
    <location>
        <begin position="78"/>
        <end position="88"/>
    </location>
</feature>
<sequence length="414" mass="46081">MSKAKGWQAVSKTISSLVPPIHQPLPLSKRDSQRLLDALKTSFRSELDRQHGPSTSTSPLPSISRAPTTLASSSASIEKPEISHRPTDQHLHSILNNPLLSQVSSQRRTSGISSLYDHDKEVFQQAVAKGLMTIPRAHGFLLKIFKTAEKNALSQSPLYVPLQGTGAGLLVLQWLKASGQHNTYSWLSDQKFSVLLLRFMIAEGLDDMVWVWLERVMKQASSANTMHSRICSDLLIKHFIAAHTCTEGLRDAYSSVIQVESMLKQNDLPLHQLGDAWSLVAWNSTVASWKHAKAPVSLFEPFVAMSIELERRLHERAHLDLYHPTNPSAELALQYFREEDSFVRRLLSQWDPASVPKMPPYVQRVMALGIDAANHLMSADRVREATTILDSISGIQNRIQEIVGGGNGELKPAV</sequence>
<reference evidence="2" key="2">
    <citation type="submission" date="2023-05" db="EMBL/GenBank/DDBJ databases">
        <authorList>
            <consortium name="Lawrence Berkeley National Laboratory"/>
            <person name="Steindorff A."/>
            <person name="Hensen N."/>
            <person name="Bonometti L."/>
            <person name="Westerberg I."/>
            <person name="Brannstrom I.O."/>
            <person name="Guillou S."/>
            <person name="Cros-Aarteil S."/>
            <person name="Calhoun S."/>
            <person name="Haridas S."/>
            <person name="Kuo A."/>
            <person name="Mondo S."/>
            <person name="Pangilinan J."/>
            <person name="Riley R."/>
            <person name="Labutti K."/>
            <person name="Andreopoulos B."/>
            <person name="Lipzen A."/>
            <person name="Chen C."/>
            <person name="Yanf M."/>
            <person name="Daum C."/>
            <person name="Ng V."/>
            <person name="Clum A."/>
            <person name="Ohm R."/>
            <person name="Martin F."/>
            <person name="Silar P."/>
            <person name="Natvig D."/>
            <person name="Lalanne C."/>
            <person name="Gautier V."/>
            <person name="Ament-Velasquez S.L."/>
            <person name="Kruys A."/>
            <person name="Hutchinson M.I."/>
            <person name="Powell A.J."/>
            <person name="Barry K."/>
            <person name="Miller A.N."/>
            <person name="Grigoriev I.V."/>
            <person name="Debuchy R."/>
            <person name="Gladieux P."/>
            <person name="Thoren M.H."/>
            <person name="Johannesson H."/>
        </authorList>
    </citation>
    <scope>NUCLEOTIDE SEQUENCE</scope>
    <source>
        <strain evidence="2">CBS 315.58</strain>
    </source>
</reference>
<comment type="caution">
    <text evidence="2">The sequence shown here is derived from an EMBL/GenBank/DDBJ whole genome shotgun (WGS) entry which is preliminary data.</text>
</comment>
<feature type="region of interest" description="Disordered" evidence="1">
    <location>
        <begin position="43"/>
        <end position="88"/>
    </location>
</feature>